<comment type="similarity">
    <text evidence="6">Belongs to the HSP33 family.</text>
</comment>
<protein>
    <recommendedName>
        <fullName evidence="6">33 kDa chaperonin</fullName>
    </recommendedName>
    <alternativeName>
        <fullName evidence="6">Heat shock protein 33 homolog</fullName>
        <shortName evidence="6">HSP33</shortName>
    </alternativeName>
</protein>
<dbReference type="CDD" id="cd00498">
    <property type="entry name" value="Hsp33"/>
    <property type="match status" value="1"/>
</dbReference>
<sequence length="295" mass="31640">MTDYLVRAIAKSGSVRALVCVTAATVGEICKRHDTLPTATAALGRGITAGALMGAMLKTGQRVAMRFEGNGPLKKIVIEADSDGSVRGYVGDPKVHLLRADGSLDVNNALGRAGFLTVAKDLGLKEPYRGTVQLYTSGIAEDLALYLVESEQIPSAVGIAEFIEQDGTVAAAGGFLIQAVPPVDPLVVEELMTRIEQLPPLSEVLHKGGTPEQILEQLLSGIPYDVLEKRSIGFACSCSRERIERVLLSMGNKELTSIKKEQHGTEVTCEFCGERYHFDESDLDRIIAEAGKQEA</sequence>
<evidence type="ECO:0000256" key="4">
    <source>
        <dbReference type="ARBA" id="ARBA00023186"/>
    </source>
</evidence>
<keyword evidence="2 6" id="KW-0862">Zinc</keyword>
<keyword evidence="3 6" id="KW-1015">Disulfide bond</keyword>
<reference evidence="8" key="2">
    <citation type="submission" date="2017-05" db="EMBL/GenBank/DDBJ databases">
        <title>Draft genome sequence of Geobacter pelophilus, a iron(III)-reducing bacteria.</title>
        <authorList>
            <person name="Aoyagi T."/>
            <person name="Koike H."/>
            <person name="Morita T."/>
            <person name="Sato Y."/>
            <person name="Habe H."/>
            <person name="Hori T."/>
        </authorList>
    </citation>
    <scope>NUCLEOTIDE SEQUENCE [LARGE SCALE GENOMIC DNA]</scope>
    <source>
        <strain evidence="8">Drf2</strain>
    </source>
</reference>
<evidence type="ECO:0000256" key="5">
    <source>
        <dbReference type="ARBA" id="ARBA00023284"/>
    </source>
</evidence>
<feature type="disulfide bond" description="Redox-active" evidence="6">
    <location>
        <begin position="236"/>
        <end position="238"/>
    </location>
</feature>
<keyword evidence="4 6" id="KW-0143">Chaperone</keyword>
<dbReference type="PANTHER" id="PTHR30111:SF1">
    <property type="entry name" value="33 KDA CHAPERONIN"/>
    <property type="match status" value="1"/>
</dbReference>
<dbReference type="Gene3D" id="3.55.30.10">
    <property type="entry name" value="Hsp33 domain"/>
    <property type="match status" value="1"/>
</dbReference>
<dbReference type="NCBIfam" id="NF001033">
    <property type="entry name" value="PRK00114.1"/>
    <property type="match status" value="1"/>
</dbReference>
<feature type="disulfide bond" description="Redox-active" evidence="6">
    <location>
        <begin position="269"/>
        <end position="272"/>
    </location>
</feature>
<proteinExistence type="inferred from homology"/>
<accession>A0ABQ0MNV3</accession>
<evidence type="ECO:0000256" key="3">
    <source>
        <dbReference type="ARBA" id="ARBA00023157"/>
    </source>
</evidence>
<comment type="subcellular location">
    <subcellularLocation>
        <location evidence="6">Cytoplasm</location>
    </subcellularLocation>
</comment>
<evidence type="ECO:0000256" key="2">
    <source>
        <dbReference type="ARBA" id="ARBA00022833"/>
    </source>
</evidence>
<dbReference type="HAMAP" id="MF_00117">
    <property type="entry name" value="HslO"/>
    <property type="match status" value="1"/>
</dbReference>
<keyword evidence="5 6" id="KW-0676">Redox-active center</keyword>
<evidence type="ECO:0000256" key="1">
    <source>
        <dbReference type="ARBA" id="ARBA00022490"/>
    </source>
</evidence>
<dbReference type="Proteomes" id="UP000194153">
    <property type="component" value="Unassembled WGS sequence"/>
</dbReference>
<evidence type="ECO:0000313" key="7">
    <source>
        <dbReference type="EMBL" id="GAW68733.1"/>
    </source>
</evidence>
<comment type="PTM">
    <text evidence="6">Under oxidizing conditions two disulfide bonds are formed involving the reactive cysteines. Under reducing conditions zinc is bound to the reactive cysteines and the protein is inactive.</text>
</comment>
<reference evidence="7 8" key="1">
    <citation type="submission" date="2017-04" db="EMBL/GenBank/DDBJ databases">
        <authorList>
            <consortium name="Geobacter pelophilus Genome Sequencing"/>
            <person name="Aoyagi T."/>
            <person name="Koike H."/>
            <person name="Hori T."/>
        </authorList>
    </citation>
    <scope>NUCLEOTIDE SEQUENCE [LARGE SCALE GENOMIC DNA]</scope>
    <source>
        <strain evidence="7 8">Drf2</strain>
    </source>
</reference>
<dbReference type="InterPro" id="IPR016154">
    <property type="entry name" value="Heat_shock_Hsp33_C"/>
</dbReference>
<dbReference type="InterPro" id="IPR016153">
    <property type="entry name" value="Heat_shock_Hsp33_N"/>
</dbReference>
<evidence type="ECO:0000313" key="8">
    <source>
        <dbReference type="Proteomes" id="UP000194153"/>
    </source>
</evidence>
<dbReference type="EMBL" id="BDQG01000001">
    <property type="protein sequence ID" value="GAW68733.1"/>
    <property type="molecule type" value="Genomic_DNA"/>
</dbReference>
<dbReference type="InterPro" id="IPR000397">
    <property type="entry name" value="Heat_shock_Hsp33"/>
</dbReference>
<dbReference type="SUPFAM" id="SSF64397">
    <property type="entry name" value="Hsp33 domain"/>
    <property type="match status" value="1"/>
</dbReference>
<keyword evidence="1 6" id="KW-0963">Cytoplasm</keyword>
<comment type="caution">
    <text evidence="7">The sequence shown here is derived from an EMBL/GenBank/DDBJ whole genome shotgun (WGS) entry which is preliminary data.</text>
</comment>
<name>A0ABQ0MNV3_9BACT</name>
<dbReference type="PIRSF" id="PIRSF005261">
    <property type="entry name" value="Heat_shock_Hsp33"/>
    <property type="match status" value="1"/>
</dbReference>
<evidence type="ECO:0000256" key="6">
    <source>
        <dbReference type="HAMAP-Rule" id="MF_00117"/>
    </source>
</evidence>
<gene>
    <name evidence="6" type="primary">hslO</name>
    <name evidence="7" type="ORF">GPEL0_01f5205</name>
</gene>
<dbReference type="SUPFAM" id="SSF118352">
    <property type="entry name" value="HSP33 redox switch-like"/>
    <property type="match status" value="1"/>
</dbReference>
<dbReference type="RefSeq" id="WP_085814877.1">
    <property type="nucleotide sequence ID" value="NZ_BDQG01000001.1"/>
</dbReference>
<dbReference type="PANTHER" id="PTHR30111">
    <property type="entry name" value="33 KDA CHAPERONIN"/>
    <property type="match status" value="1"/>
</dbReference>
<dbReference type="Gene3D" id="3.90.1280.10">
    <property type="entry name" value="HSP33 redox switch-like"/>
    <property type="match status" value="1"/>
</dbReference>
<keyword evidence="8" id="KW-1185">Reference proteome</keyword>
<dbReference type="Pfam" id="PF01430">
    <property type="entry name" value="HSP33"/>
    <property type="match status" value="1"/>
</dbReference>
<comment type="function">
    <text evidence="6">Redox regulated molecular chaperone. Protects both thermally unfolding and oxidatively damaged proteins from irreversible aggregation. Plays an important role in the bacterial defense system toward oxidative stress.</text>
</comment>
<organism evidence="7 8">
    <name type="scientific">Geoanaerobacter pelophilus</name>
    <dbReference type="NCBI Taxonomy" id="60036"/>
    <lineage>
        <taxon>Bacteria</taxon>
        <taxon>Pseudomonadati</taxon>
        <taxon>Thermodesulfobacteriota</taxon>
        <taxon>Desulfuromonadia</taxon>
        <taxon>Geobacterales</taxon>
        <taxon>Geobacteraceae</taxon>
        <taxon>Geoanaerobacter</taxon>
    </lineage>
</organism>